<proteinExistence type="predicted"/>
<sequence>MFVAWLVKRWTRPRVGSGLACTAHPPDLLFSQPEGMMKQLKCLLACLLLAGCSTSTQDLESKTSTTVSTFSYPDNYQLIFKRVSDEAKRCGAGNLLLTQASLQVDSQLYNELGYGEISQSMINVGIRNFYWKAKIERAGPGSKMTVYSGNTINNGAAIKRVSAWADGKQGC</sequence>
<evidence type="ECO:0000313" key="2">
    <source>
        <dbReference type="Proteomes" id="UP000661163"/>
    </source>
</evidence>
<gene>
    <name evidence="1" type="ORF">GR217_13075</name>
</gene>
<reference evidence="1 2" key="1">
    <citation type="submission" date="2019-12" db="EMBL/GenBank/DDBJ databases">
        <title>Rhizobium genotypes associated with high levels of biological nitrogen fixation by grain legumes in a temperate-maritime cropping system.</title>
        <authorList>
            <person name="Maluk M."/>
            <person name="Francesc Ferrando Molina F."/>
            <person name="Lopez Del Egido L."/>
            <person name="Lafos M."/>
            <person name="Langarica-Fuentes A."/>
            <person name="Gebre Yohannes G."/>
            <person name="Young M.W."/>
            <person name="Martin P."/>
            <person name="Gantlett R."/>
            <person name="Kenicer G."/>
            <person name="Hawes C."/>
            <person name="Begg G.S."/>
            <person name="Quilliam R.S."/>
            <person name="Squire G.R."/>
            <person name="Poole P.S."/>
            <person name="Young P.W."/>
            <person name="Iannetta P.M."/>
            <person name="James E.K."/>
        </authorList>
    </citation>
    <scope>NUCLEOTIDE SEQUENCE [LARGE SCALE GENOMIC DNA]</scope>
    <source>
        <strain evidence="1 2">JHI985</strain>
    </source>
</reference>
<dbReference type="EMBL" id="WUFC01000009">
    <property type="protein sequence ID" value="NEI48630.1"/>
    <property type="molecule type" value="Genomic_DNA"/>
</dbReference>
<accession>A0AAE5C266</accession>
<dbReference type="AlphaFoldDB" id="A0AAE5C266"/>
<protein>
    <submittedName>
        <fullName evidence="1">Uncharacterized protein</fullName>
    </submittedName>
</protein>
<dbReference type="Proteomes" id="UP000661163">
    <property type="component" value="Unassembled WGS sequence"/>
</dbReference>
<evidence type="ECO:0000313" key="1">
    <source>
        <dbReference type="EMBL" id="NEI48630.1"/>
    </source>
</evidence>
<name>A0AAE5C266_9HYPH</name>
<organism evidence="1 2">
    <name type="scientific">Rhizobium ruizarguesonis</name>
    <dbReference type="NCBI Taxonomy" id="2081791"/>
    <lineage>
        <taxon>Bacteria</taxon>
        <taxon>Pseudomonadati</taxon>
        <taxon>Pseudomonadota</taxon>
        <taxon>Alphaproteobacteria</taxon>
        <taxon>Hyphomicrobiales</taxon>
        <taxon>Rhizobiaceae</taxon>
        <taxon>Rhizobium/Agrobacterium group</taxon>
        <taxon>Rhizobium</taxon>
    </lineage>
</organism>
<comment type="caution">
    <text evidence="1">The sequence shown here is derived from an EMBL/GenBank/DDBJ whole genome shotgun (WGS) entry which is preliminary data.</text>
</comment>